<evidence type="ECO:0000313" key="6">
    <source>
        <dbReference type="EMBL" id="MFC3966186.1"/>
    </source>
</evidence>
<dbReference type="RefSeq" id="WP_378616685.1">
    <property type="nucleotide sequence ID" value="NZ_JBHSAX010000033.1"/>
</dbReference>
<feature type="region of interest" description="Disordered" evidence="4">
    <location>
        <begin position="432"/>
        <end position="454"/>
    </location>
</feature>
<proteinExistence type="predicted"/>
<dbReference type="InterPro" id="IPR027417">
    <property type="entry name" value="P-loop_NTPase"/>
</dbReference>
<sequence>MTLETLLVATGAVTGTGVLAWWRYLDATTLRPTTQTAEQITAAAPPALRPAAFILSDPAQSNLMFEALELGHHDRGFPHIARWDYTPHGIDVEVQMLGGQKLGDWTSEDTTETLATYFAVPSVTAVGTDPSHVRLSLRVFDTLTDSIPTDVVSCAEQEAAPEQQVTPESVGVDLEAVPVGVAEDGSPWLLRVLGSQILVAGATGSGKGSVLHSIIGGLGPAIRAGLVDVWMCDPKGGAEFGSGADRLFVRFGVDAATILGMLSEAVELMDERLVRMRRSGTRKLYPTTDEPLMLIVIDEAAALSSYASREEQNEFRRLSGLLLSKGRAAAVVVVAALQDPSKETMPNRQLFSVRIGLRLDEPTQTAMVHGQGARDRGARCDQISELTPGVGYVGEDGTTGFKRVRAFWVSDDAVDAIVDAFSPAGVDTAPAADYSGFDPDDLGDGNTDHGPVAA</sequence>
<evidence type="ECO:0000313" key="7">
    <source>
        <dbReference type="Proteomes" id="UP001595696"/>
    </source>
</evidence>
<gene>
    <name evidence="6" type="ORF">ACFO0B_29720</name>
</gene>
<dbReference type="InterPro" id="IPR002543">
    <property type="entry name" value="FtsK_dom"/>
</dbReference>
<dbReference type="InterPro" id="IPR050206">
    <property type="entry name" value="FtsK/SpoIIIE/SftA"/>
</dbReference>
<evidence type="ECO:0000256" key="4">
    <source>
        <dbReference type="SAM" id="MobiDB-lite"/>
    </source>
</evidence>
<evidence type="ECO:0000256" key="1">
    <source>
        <dbReference type="ARBA" id="ARBA00022741"/>
    </source>
</evidence>
<dbReference type="PANTHER" id="PTHR22683:SF41">
    <property type="entry name" value="DNA TRANSLOCASE FTSK"/>
    <property type="match status" value="1"/>
</dbReference>
<dbReference type="EMBL" id="JBHSAX010000033">
    <property type="protein sequence ID" value="MFC3966186.1"/>
    <property type="molecule type" value="Genomic_DNA"/>
</dbReference>
<dbReference type="SUPFAM" id="SSF52540">
    <property type="entry name" value="P-loop containing nucleoside triphosphate hydrolases"/>
    <property type="match status" value="1"/>
</dbReference>
<keyword evidence="1 3" id="KW-0547">Nucleotide-binding</keyword>
<evidence type="ECO:0000256" key="3">
    <source>
        <dbReference type="PROSITE-ProRule" id="PRU00289"/>
    </source>
</evidence>
<comment type="caution">
    <text evidence="6">The sequence shown here is derived from an EMBL/GenBank/DDBJ whole genome shotgun (WGS) entry which is preliminary data.</text>
</comment>
<name>A0ABV8E3Q4_9NOCA</name>
<feature type="binding site" evidence="3">
    <location>
        <begin position="201"/>
        <end position="208"/>
    </location>
    <ligand>
        <name>ATP</name>
        <dbReference type="ChEBI" id="CHEBI:30616"/>
    </ligand>
</feature>
<keyword evidence="2 3" id="KW-0067">ATP-binding</keyword>
<dbReference type="PROSITE" id="PS50901">
    <property type="entry name" value="FTSK"/>
    <property type="match status" value="1"/>
</dbReference>
<evidence type="ECO:0000259" key="5">
    <source>
        <dbReference type="PROSITE" id="PS50901"/>
    </source>
</evidence>
<dbReference type="Pfam" id="PF01580">
    <property type="entry name" value="FtsK_SpoIIIE"/>
    <property type="match status" value="1"/>
</dbReference>
<dbReference type="PANTHER" id="PTHR22683">
    <property type="entry name" value="SPORULATION PROTEIN RELATED"/>
    <property type="match status" value="1"/>
</dbReference>
<feature type="domain" description="FtsK" evidence="5">
    <location>
        <begin position="185"/>
        <end position="366"/>
    </location>
</feature>
<accession>A0ABV8E3Q4</accession>
<keyword evidence="7" id="KW-1185">Reference proteome</keyword>
<dbReference type="Proteomes" id="UP001595696">
    <property type="component" value="Unassembled WGS sequence"/>
</dbReference>
<organism evidence="6 7">
    <name type="scientific">Nocardia jiangsuensis</name>
    <dbReference type="NCBI Taxonomy" id="1691563"/>
    <lineage>
        <taxon>Bacteria</taxon>
        <taxon>Bacillati</taxon>
        <taxon>Actinomycetota</taxon>
        <taxon>Actinomycetes</taxon>
        <taxon>Mycobacteriales</taxon>
        <taxon>Nocardiaceae</taxon>
        <taxon>Nocardia</taxon>
    </lineage>
</organism>
<reference evidence="7" key="1">
    <citation type="journal article" date="2019" name="Int. J. Syst. Evol. Microbiol.">
        <title>The Global Catalogue of Microorganisms (GCM) 10K type strain sequencing project: providing services to taxonomists for standard genome sequencing and annotation.</title>
        <authorList>
            <consortium name="The Broad Institute Genomics Platform"/>
            <consortium name="The Broad Institute Genome Sequencing Center for Infectious Disease"/>
            <person name="Wu L."/>
            <person name="Ma J."/>
        </authorList>
    </citation>
    <scope>NUCLEOTIDE SEQUENCE [LARGE SCALE GENOMIC DNA]</scope>
    <source>
        <strain evidence="7">CGMCC 4.7330</strain>
    </source>
</reference>
<protein>
    <submittedName>
        <fullName evidence="6">FtsK/SpoIIIE domain-containing protein</fullName>
    </submittedName>
</protein>
<dbReference type="Gene3D" id="3.40.50.300">
    <property type="entry name" value="P-loop containing nucleotide triphosphate hydrolases"/>
    <property type="match status" value="1"/>
</dbReference>
<evidence type="ECO:0000256" key="2">
    <source>
        <dbReference type="ARBA" id="ARBA00022840"/>
    </source>
</evidence>